<sequence length="266" mass="29658">MKPSRPLITRPIKPPPPSLYLTRTCKLSPNVNRVFDSRPLCSKFPVTLMTKSSRNEAPLPASTHSSSPVISSNMGRLEALEENIEKVIYRFRFMALLGVFGSLIGSFLCFIKGCNFVASSFMEYFVNRGKVILLLVEAIVANNHFIALLDVYLLGTVMLVFGMGLYELFVSNLDIGKLLSKDEVHHRSNLFGLFTLKERPRWLEIKTVNELKTKLGHVIVMLLLIGLFDKSKKAVINSPVDLVCFSASVLLCSGCLFLLSKLNGSK</sequence>
<proteinExistence type="predicted"/>
<organism evidence="1 2">
    <name type="scientific">Pistacia integerrima</name>
    <dbReference type="NCBI Taxonomy" id="434235"/>
    <lineage>
        <taxon>Eukaryota</taxon>
        <taxon>Viridiplantae</taxon>
        <taxon>Streptophyta</taxon>
        <taxon>Embryophyta</taxon>
        <taxon>Tracheophyta</taxon>
        <taxon>Spermatophyta</taxon>
        <taxon>Magnoliopsida</taxon>
        <taxon>eudicotyledons</taxon>
        <taxon>Gunneridae</taxon>
        <taxon>Pentapetalae</taxon>
        <taxon>rosids</taxon>
        <taxon>malvids</taxon>
        <taxon>Sapindales</taxon>
        <taxon>Anacardiaceae</taxon>
        <taxon>Pistacia</taxon>
    </lineage>
</organism>
<keyword evidence="2" id="KW-1185">Reference proteome</keyword>
<reference evidence="2" key="1">
    <citation type="journal article" date="2023" name="G3 (Bethesda)">
        <title>Genome assembly and association tests identify interacting loci associated with vigor, precocity, and sex in interspecific pistachio rootstocks.</title>
        <authorList>
            <person name="Palmer W."/>
            <person name="Jacygrad E."/>
            <person name="Sagayaradj S."/>
            <person name="Cavanaugh K."/>
            <person name="Han R."/>
            <person name="Bertier L."/>
            <person name="Beede B."/>
            <person name="Kafkas S."/>
            <person name="Golino D."/>
            <person name="Preece J."/>
            <person name="Michelmore R."/>
        </authorList>
    </citation>
    <scope>NUCLEOTIDE SEQUENCE [LARGE SCALE GENOMIC DNA]</scope>
</reference>
<dbReference type="EMBL" id="CM047736">
    <property type="protein sequence ID" value="KAJ0054463.1"/>
    <property type="molecule type" value="Genomic_DNA"/>
</dbReference>
<evidence type="ECO:0000313" key="1">
    <source>
        <dbReference type="EMBL" id="KAJ0054463.1"/>
    </source>
</evidence>
<name>A0ACC0ZQQ0_9ROSI</name>
<comment type="caution">
    <text evidence="1">The sequence shown here is derived from an EMBL/GenBank/DDBJ whole genome shotgun (WGS) entry which is preliminary data.</text>
</comment>
<dbReference type="Proteomes" id="UP001163603">
    <property type="component" value="Chromosome 1"/>
</dbReference>
<evidence type="ECO:0000313" key="2">
    <source>
        <dbReference type="Proteomes" id="UP001163603"/>
    </source>
</evidence>
<gene>
    <name evidence="1" type="ORF">Pint_02639</name>
</gene>
<accession>A0ACC0ZQQ0</accession>
<protein>
    <submittedName>
        <fullName evidence="1">Uncharacterized protein</fullName>
    </submittedName>
</protein>